<dbReference type="Proteomes" id="UP001321542">
    <property type="component" value="Chromosome"/>
</dbReference>
<evidence type="ECO:0000256" key="1">
    <source>
        <dbReference type="SAM" id="MobiDB-lite"/>
    </source>
</evidence>
<proteinExistence type="predicted"/>
<keyword evidence="3" id="KW-1185">Reference proteome</keyword>
<protein>
    <submittedName>
        <fullName evidence="2">Uncharacterized protein</fullName>
    </submittedName>
</protein>
<reference evidence="2 3" key="2">
    <citation type="journal article" date="2023" name="ChemBioChem">
        <title>Acyltransferase Domain Exchange between Two Independent Type I Polyketide Synthases in the Same Producer Strain of Macrolide Antibiotics.</title>
        <authorList>
            <person name="Kudo F."/>
            <person name="Kishikawa K."/>
            <person name="Tsuboi K."/>
            <person name="Kido T."/>
            <person name="Usui T."/>
            <person name="Hashimoto J."/>
            <person name="Shin-Ya K."/>
            <person name="Miyanaga A."/>
            <person name="Eguchi T."/>
        </authorList>
    </citation>
    <scope>NUCLEOTIDE SEQUENCE [LARGE SCALE GENOMIC DNA]</scope>
    <source>
        <strain evidence="2 3">A-8890</strain>
    </source>
</reference>
<accession>A0ABN5VID8</accession>
<sequence>MFPFARIAEELLPGGEWLDSAGRTKEEGFVCRGPPGLPRRRRTPESMALPTPHDSAVRH</sequence>
<dbReference type="EMBL" id="AP018448">
    <property type="protein sequence ID" value="BBC32083.1"/>
    <property type="molecule type" value="Genomic_DNA"/>
</dbReference>
<gene>
    <name evidence="2" type="ORF">SGFS_033770</name>
</gene>
<name>A0ABN5VID8_9ACTN</name>
<reference evidence="2 3" key="1">
    <citation type="journal article" date="2010" name="ChemBioChem">
        <title>Cloning and characterization of the biosynthetic gene cluster of 16-membered macrolide antibiotic FD-891: involvement of a dual functional cytochrome P450 monooxygenase catalyzing epoxidation and hydroxylation.</title>
        <authorList>
            <person name="Kudo F."/>
            <person name="Motegi A."/>
            <person name="Mizoue K."/>
            <person name="Eguchi T."/>
        </authorList>
    </citation>
    <scope>NUCLEOTIDE SEQUENCE [LARGE SCALE GENOMIC DNA]</scope>
    <source>
        <strain evidence="2 3">A-8890</strain>
    </source>
</reference>
<evidence type="ECO:0000313" key="3">
    <source>
        <dbReference type="Proteomes" id="UP001321542"/>
    </source>
</evidence>
<evidence type="ECO:0000313" key="2">
    <source>
        <dbReference type="EMBL" id="BBC32083.1"/>
    </source>
</evidence>
<organism evidence="2 3">
    <name type="scientific">Streptomyces graminofaciens</name>
    <dbReference type="NCBI Taxonomy" id="68212"/>
    <lineage>
        <taxon>Bacteria</taxon>
        <taxon>Bacillati</taxon>
        <taxon>Actinomycetota</taxon>
        <taxon>Actinomycetes</taxon>
        <taxon>Kitasatosporales</taxon>
        <taxon>Streptomycetaceae</taxon>
        <taxon>Streptomyces</taxon>
    </lineage>
</organism>
<feature type="region of interest" description="Disordered" evidence="1">
    <location>
        <begin position="26"/>
        <end position="59"/>
    </location>
</feature>